<evidence type="ECO:0008006" key="3">
    <source>
        <dbReference type="Google" id="ProtNLM"/>
    </source>
</evidence>
<dbReference type="Proteomes" id="UP000320672">
    <property type="component" value="Chromosome"/>
</dbReference>
<sequence length="369" mass="40672">MIVPSTVPPFKVPAMLNLSFSVTRRKSILTFLAVGCVCAVGLALKPADSPATNMQTFAVSWLDSLSKEQQAIAQIPYDSPERLGWHFIPKPERKGVPLRDMNDAQQASALRLVRAALSEMGYNKAQQIMSLEGVLRQLEGPGSEQRRDPRKYYVTISGDPRKTDADTPWGLSFEGHHLSLNFVCRGDQIVDSTPQFFATNPAELKTEVKGPIRKGTRVLAAEEELAFQLYLSLDEAQQKSALIAEEALKEIRFAGEPQAEVSAPEGIAFGKLNPDQAKLLVNLVDVYRNAVPAPVAEKRQALINQSGWDKVHFAWAGASKPGIGHYYRITGPTFLIEFVNTQPDASGNPANHIHCVWRDLTGDFDLPIK</sequence>
<evidence type="ECO:0000313" key="2">
    <source>
        <dbReference type="Proteomes" id="UP000320672"/>
    </source>
</evidence>
<protein>
    <recommendedName>
        <fullName evidence="3">DUF3500 domain-containing protein</fullName>
    </recommendedName>
</protein>
<dbReference type="Pfam" id="PF12006">
    <property type="entry name" value="DUF3500"/>
    <property type="match status" value="1"/>
</dbReference>
<proteinExistence type="predicted"/>
<reference evidence="1 2" key="1">
    <citation type="submission" date="2019-02" db="EMBL/GenBank/DDBJ databases">
        <title>Deep-cultivation of Planctomycetes and their phenomic and genomic characterization uncovers novel biology.</title>
        <authorList>
            <person name="Wiegand S."/>
            <person name="Jogler M."/>
            <person name="Boedeker C."/>
            <person name="Pinto D."/>
            <person name="Vollmers J."/>
            <person name="Rivas-Marin E."/>
            <person name="Kohn T."/>
            <person name="Peeters S.H."/>
            <person name="Heuer A."/>
            <person name="Rast P."/>
            <person name="Oberbeckmann S."/>
            <person name="Bunk B."/>
            <person name="Jeske O."/>
            <person name="Meyerdierks A."/>
            <person name="Storesund J.E."/>
            <person name="Kallscheuer N."/>
            <person name="Luecker S."/>
            <person name="Lage O.M."/>
            <person name="Pohl T."/>
            <person name="Merkel B.J."/>
            <person name="Hornburger P."/>
            <person name="Mueller R.-W."/>
            <person name="Bruemmer F."/>
            <person name="Labrenz M."/>
            <person name="Spormann A.M."/>
            <person name="Op den Camp H."/>
            <person name="Overmann J."/>
            <person name="Amann R."/>
            <person name="Jetten M.S.M."/>
            <person name="Mascher T."/>
            <person name="Medema M.H."/>
            <person name="Devos D.P."/>
            <person name="Kaster A.-K."/>
            <person name="Ovreas L."/>
            <person name="Rohde M."/>
            <person name="Galperin M.Y."/>
            <person name="Jogler C."/>
        </authorList>
    </citation>
    <scope>NUCLEOTIDE SEQUENCE [LARGE SCALE GENOMIC DNA]</scope>
    <source>
        <strain evidence="1 2">FF011L</strain>
    </source>
</reference>
<dbReference type="PANTHER" id="PTHR37489:SF1">
    <property type="entry name" value="DUF3500 DOMAIN-CONTAINING PROTEIN"/>
    <property type="match status" value="1"/>
</dbReference>
<keyword evidence="2" id="KW-1185">Reference proteome</keyword>
<dbReference type="PANTHER" id="PTHR37489">
    <property type="entry name" value="DUF3500 DOMAIN-CONTAINING PROTEIN"/>
    <property type="match status" value="1"/>
</dbReference>
<gene>
    <name evidence="1" type="ORF">FF011L_16320</name>
</gene>
<dbReference type="OrthoDB" id="581140at2"/>
<accession>A0A517MDB8</accession>
<dbReference type="KEGG" id="rml:FF011L_16320"/>
<name>A0A517MDB8_9BACT</name>
<dbReference type="InterPro" id="IPR021889">
    <property type="entry name" value="DUF3500"/>
</dbReference>
<organism evidence="1 2">
    <name type="scientific">Roseimaritima multifibrata</name>
    <dbReference type="NCBI Taxonomy" id="1930274"/>
    <lineage>
        <taxon>Bacteria</taxon>
        <taxon>Pseudomonadati</taxon>
        <taxon>Planctomycetota</taxon>
        <taxon>Planctomycetia</taxon>
        <taxon>Pirellulales</taxon>
        <taxon>Pirellulaceae</taxon>
        <taxon>Roseimaritima</taxon>
    </lineage>
</organism>
<evidence type="ECO:0000313" key="1">
    <source>
        <dbReference type="EMBL" id="QDS92878.1"/>
    </source>
</evidence>
<dbReference type="EMBL" id="CP036262">
    <property type="protein sequence ID" value="QDS92878.1"/>
    <property type="molecule type" value="Genomic_DNA"/>
</dbReference>
<dbReference type="AlphaFoldDB" id="A0A517MDB8"/>